<dbReference type="AlphaFoldDB" id="A0A9P6UKW9"/>
<name>A0A9P6UKW9_9FUNG</name>
<evidence type="ECO:0000313" key="8">
    <source>
        <dbReference type="EMBL" id="KAG0310978.1"/>
    </source>
</evidence>
<evidence type="ECO:0000256" key="4">
    <source>
        <dbReference type="ARBA" id="ARBA00023014"/>
    </source>
</evidence>
<evidence type="ECO:0000256" key="2">
    <source>
        <dbReference type="ARBA" id="ARBA00022723"/>
    </source>
</evidence>
<dbReference type="OrthoDB" id="426882at2759"/>
<keyword evidence="9" id="KW-1185">Reference proteome</keyword>
<dbReference type="PANTHER" id="PTHR21496">
    <property type="entry name" value="FERREDOXIN-RELATED"/>
    <property type="match status" value="1"/>
</dbReference>
<dbReference type="Gene3D" id="2.102.10.10">
    <property type="entry name" value="Rieske [2Fe-2S] iron-sulphur domain"/>
    <property type="match status" value="1"/>
</dbReference>
<comment type="caution">
    <text evidence="8">The sequence shown here is derived from an EMBL/GenBank/DDBJ whole genome shotgun (WGS) entry which is preliminary data.</text>
</comment>
<dbReference type="Pfam" id="PF00355">
    <property type="entry name" value="Rieske"/>
    <property type="match status" value="1"/>
</dbReference>
<dbReference type="InterPro" id="IPR036922">
    <property type="entry name" value="Rieske_2Fe-2S_sf"/>
</dbReference>
<gene>
    <name evidence="8" type="ORF">BGZ99_010449</name>
</gene>
<dbReference type="PROSITE" id="PS51296">
    <property type="entry name" value="RIESKE"/>
    <property type="match status" value="1"/>
</dbReference>
<evidence type="ECO:0000256" key="3">
    <source>
        <dbReference type="ARBA" id="ARBA00023004"/>
    </source>
</evidence>
<accession>A0A9P6UKW9</accession>
<sequence length="201" mass="21471">MDSSATVAPPAPEGYAYAGPVSDFMPLPKAASTTLTTEETTATAATAEGSESTSCAAASTNASGPVCSVESKTAKDGEEYLIKVVEIPQPAGRYPPQKRVAISHYRNKWYAFINICPHQGSALSRGSMMDIEDMGIVWGAGITCSLHNWTFDALSGQSDSTRFVIDTFDVKEVDGYIFVSQAPRNAQVAGQRRDFGGREMN</sequence>
<keyword evidence="1" id="KW-0001">2Fe-2S</keyword>
<evidence type="ECO:0000256" key="6">
    <source>
        <dbReference type="SAM" id="MobiDB-lite"/>
    </source>
</evidence>
<organism evidence="8 9">
    <name type="scientific">Dissophora globulifera</name>
    <dbReference type="NCBI Taxonomy" id="979702"/>
    <lineage>
        <taxon>Eukaryota</taxon>
        <taxon>Fungi</taxon>
        <taxon>Fungi incertae sedis</taxon>
        <taxon>Mucoromycota</taxon>
        <taxon>Mortierellomycotina</taxon>
        <taxon>Mortierellomycetes</taxon>
        <taxon>Mortierellales</taxon>
        <taxon>Mortierellaceae</taxon>
        <taxon>Dissophora</taxon>
    </lineage>
</organism>
<reference evidence="8" key="1">
    <citation type="journal article" date="2020" name="Fungal Divers.">
        <title>Resolving the Mortierellaceae phylogeny through synthesis of multi-gene phylogenetics and phylogenomics.</title>
        <authorList>
            <person name="Vandepol N."/>
            <person name="Liber J."/>
            <person name="Desiro A."/>
            <person name="Na H."/>
            <person name="Kennedy M."/>
            <person name="Barry K."/>
            <person name="Grigoriev I.V."/>
            <person name="Miller A.N."/>
            <person name="O'Donnell K."/>
            <person name="Stajich J.E."/>
            <person name="Bonito G."/>
        </authorList>
    </citation>
    <scope>NUCLEOTIDE SEQUENCE</scope>
    <source>
        <strain evidence="8">REB-010B</strain>
    </source>
</reference>
<dbReference type="SUPFAM" id="SSF50022">
    <property type="entry name" value="ISP domain"/>
    <property type="match status" value="1"/>
</dbReference>
<evidence type="ECO:0000313" key="9">
    <source>
        <dbReference type="Proteomes" id="UP000738325"/>
    </source>
</evidence>
<dbReference type="InterPro" id="IPR017941">
    <property type="entry name" value="Rieske_2Fe-2S"/>
</dbReference>
<proteinExistence type="predicted"/>
<evidence type="ECO:0000256" key="5">
    <source>
        <dbReference type="ARBA" id="ARBA00034078"/>
    </source>
</evidence>
<protein>
    <recommendedName>
        <fullName evidence="7">Rieske domain-containing protein</fullName>
    </recommendedName>
</protein>
<dbReference type="GO" id="GO:0046872">
    <property type="term" value="F:metal ion binding"/>
    <property type="evidence" value="ECO:0007669"/>
    <property type="project" value="UniProtKB-KW"/>
</dbReference>
<dbReference type="GO" id="GO:0051537">
    <property type="term" value="F:2 iron, 2 sulfur cluster binding"/>
    <property type="evidence" value="ECO:0007669"/>
    <property type="project" value="UniProtKB-KW"/>
</dbReference>
<keyword evidence="3" id="KW-0408">Iron</keyword>
<dbReference type="EMBL" id="JAAAIP010000984">
    <property type="protein sequence ID" value="KAG0310978.1"/>
    <property type="molecule type" value="Genomic_DNA"/>
</dbReference>
<feature type="domain" description="Rieske" evidence="7">
    <location>
        <begin position="79"/>
        <end position="179"/>
    </location>
</feature>
<evidence type="ECO:0000256" key="1">
    <source>
        <dbReference type="ARBA" id="ARBA00022714"/>
    </source>
</evidence>
<keyword evidence="4" id="KW-0411">Iron-sulfur</keyword>
<evidence type="ECO:0000259" key="7">
    <source>
        <dbReference type="PROSITE" id="PS51296"/>
    </source>
</evidence>
<dbReference type="PANTHER" id="PTHR21496:SF0">
    <property type="entry name" value="RIESKE DOMAIN-CONTAINING PROTEIN"/>
    <property type="match status" value="1"/>
</dbReference>
<comment type="cofactor">
    <cofactor evidence="5">
        <name>[2Fe-2S] cluster</name>
        <dbReference type="ChEBI" id="CHEBI:190135"/>
    </cofactor>
</comment>
<dbReference type="Proteomes" id="UP000738325">
    <property type="component" value="Unassembled WGS sequence"/>
</dbReference>
<keyword evidence="2" id="KW-0479">Metal-binding</keyword>
<feature type="region of interest" description="Disordered" evidence="6">
    <location>
        <begin position="38"/>
        <end position="67"/>
    </location>
</feature>
<feature type="compositionally biased region" description="Low complexity" evidence="6">
    <location>
        <begin position="38"/>
        <end position="63"/>
    </location>
</feature>